<proteinExistence type="predicted"/>
<evidence type="ECO:0000313" key="1">
    <source>
        <dbReference type="EMBL" id="KAK7461552.1"/>
    </source>
</evidence>
<dbReference type="EMBL" id="JACVVK020000636">
    <property type="protein sequence ID" value="KAK7461552.1"/>
    <property type="molecule type" value="Genomic_DNA"/>
</dbReference>
<gene>
    <name evidence="1" type="ORF">BaRGS_00038698</name>
</gene>
<comment type="caution">
    <text evidence="1">The sequence shown here is derived from an EMBL/GenBank/DDBJ whole genome shotgun (WGS) entry which is preliminary data.</text>
</comment>
<reference evidence="1 2" key="1">
    <citation type="journal article" date="2023" name="Sci. Data">
        <title>Genome assembly of the Korean intertidal mud-creeper Batillaria attramentaria.</title>
        <authorList>
            <person name="Patra A.K."/>
            <person name="Ho P.T."/>
            <person name="Jun S."/>
            <person name="Lee S.J."/>
            <person name="Kim Y."/>
            <person name="Won Y.J."/>
        </authorList>
    </citation>
    <scope>NUCLEOTIDE SEQUENCE [LARGE SCALE GENOMIC DNA]</scope>
    <source>
        <strain evidence="1">Wonlab-2016</strain>
    </source>
</reference>
<keyword evidence="2" id="KW-1185">Reference proteome</keyword>
<dbReference type="AlphaFoldDB" id="A0ABD0J556"/>
<evidence type="ECO:0000313" key="2">
    <source>
        <dbReference type="Proteomes" id="UP001519460"/>
    </source>
</evidence>
<sequence>MTSNQHLHAYATQLMMTSLSLSLTQDVKECAGNHVCTTLMRYPDGYTADEGPNCRCRHDQQICTPDKWEEDRPESTLTWQHYERSHWLVQYKFCSPIYTDQRMCNTQDGERAAVITTDVKSWQPHLDVARCRCPDNLFQLMGWKREGNLWKYFYNCHKPECRPGLLTTAPTRNSDRLPCSKIYIDPYKSSDKVLEVSFLCACPEGQMCPGRLHKKTEDGDLETESDEQGTFVYKYCENTKLSRQTA</sequence>
<name>A0ABD0J556_9CAEN</name>
<accession>A0ABD0J556</accession>
<dbReference type="Proteomes" id="UP001519460">
    <property type="component" value="Unassembled WGS sequence"/>
</dbReference>
<protein>
    <submittedName>
        <fullName evidence="1">Uncharacterized protein</fullName>
    </submittedName>
</protein>
<organism evidence="1 2">
    <name type="scientific">Batillaria attramentaria</name>
    <dbReference type="NCBI Taxonomy" id="370345"/>
    <lineage>
        <taxon>Eukaryota</taxon>
        <taxon>Metazoa</taxon>
        <taxon>Spiralia</taxon>
        <taxon>Lophotrochozoa</taxon>
        <taxon>Mollusca</taxon>
        <taxon>Gastropoda</taxon>
        <taxon>Caenogastropoda</taxon>
        <taxon>Sorbeoconcha</taxon>
        <taxon>Cerithioidea</taxon>
        <taxon>Batillariidae</taxon>
        <taxon>Batillaria</taxon>
    </lineage>
</organism>
<dbReference type="Gene3D" id="2.20.20.160">
    <property type="match status" value="2"/>
</dbReference>